<dbReference type="Proteomes" id="UP000232163">
    <property type="component" value="Unassembled WGS sequence"/>
</dbReference>
<evidence type="ECO:0000313" key="1">
    <source>
        <dbReference type="EMBL" id="PIO45817.1"/>
    </source>
</evidence>
<gene>
    <name evidence="1" type="ORF">B5P45_04550</name>
</gene>
<comment type="caution">
    <text evidence="1">The sequence shown here is derived from an EMBL/GenBank/DDBJ whole genome shotgun (WGS) entry which is preliminary data.</text>
</comment>
<dbReference type="AlphaFoldDB" id="A0A2N9W249"/>
<organism evidence="1 2">
    <name type="scientific">Phyllobacterium zundukense</name>
    <dbReference type="NCBI Taxonomy" id="1867719"/>
    <lineage>
        <taxon>Bacteria</taxon>
        <taxon>Pseudomonadati</taxon>
        <taxon>Pseudomonadota</taxon>
        <taxon>Alphaproteobacteria</taxon>
        <taxon>Hyphomicrobiales</taxon>
        <taxon>Phyllobacteriaceae</taxon>
        <taxon>Phyllobacterium</taxon>
    </lineage>
</organism>
<name>A0A2N9W249_9HYPH</name>
<protein>
    <submittedName>
        <fullName evidence="1">Uncharacterized protein</fullName>
    </submittedName>
</protein>
<accession>A0A2N9W249</accession>
<proteinExistence type="predicted"/>
<dbReference type="EMBL" id="MZMT01000014">
    <property type="protein sequence ID" value="PIO45817.1"/>
    <property type="molecule type" value="Genomic_DNA"/>
</dbReference>
<keyword evidence="2" id="KW-1185">Reference proteome</keyword>
<dbReference type="KEGG" id="pht:BLM14_05880"/>
<evidence type="ECO:0000313" key="2">
    <source>
        <dbReference type="Proteomes" id="UP000232163"/>
    </source>
</evidence>
<reference evidence="1 2" key="1">
    <citation type="journal article" date="2017" name="Int J Environ Stud">
        <title>Does the Miocene-Pliocene relict legume Oxytropis triphylla form nitrogen-fixing nodules with a combination of bacterial strains?</title>
        <authorList>
            <person name="Safronova V."/>
            <person name="Belimov A."/>
            <person name="Sazanova A."/>
            <person name="Kuznetsova I."/>
            <person name="Popova J."/>
            <person name="Andronov E."/>
            <person name="Verkhozina A."/>
            <person name="Tikhonovich I."/>
        </authorList>
    </citation>
    <scope>NUCLEOTIDE SEQUENCE [LARGE SCALE GENOMIC DNA]</scope>
    <source>
        <strain evidence="1 2">Tri-38</strain>
    </source>
</reference>
<sequence length="73" mass="8161">MMALILVWTGFAPRLSTSRSELAAAVWLDCLDIRPRAWVQRIMAAHFLGPPLFGPRIREPAATLCILQPTDDD</sequence>